<dbReference type="EMBL" id="JBHFFA010000004">
    <property type="protein sequence ID" value="KAL2632132.1"/>
    <property type="molecule type" value="Genomic_DNA"/>
</dbReference>
<dbReference type="Proteomes" id="UP001605036">
    <property type="component" value="Unassembled WGS sequence"/>
</dbReference>
<gene>
    <name evidence="1" type="ORF">R1flu_016818</name>
</gene>
<comment type="caution">
    <text evidence="1">The sequence shown here is derived from an EMBL/GenBank/DDBJ whole genome shotgun (WGS) entry which is preliminary data.</text>
</comment>
<evidence type="ECO:0000313" key="2">
    <source>
        <dbReference type="Proteomes" id="UP001605036"/>
    </source>
</evidence>
<name>A0ABD1YMX7_9MARC</name>
<reference evidence="1 2" key="1">
    <citation type="submission" date="2024-09" db="EMBL/GenBank/DDBJ databases">
        <title>Chromosome-scale assembly of Riccia fluitans.</title>
        <authorList>
            <person name="Paukszto L."/>
            <person name="Sawicki J."/>
            <person name="Karawczyk K."/>
            <person name="Piernik-Szablinska J."/>
            <person name="Szczecinska M."/>
            <person name="Mazdziarz M."/>
        </authorList>
    </citation>
    <scope>NUCLEOTIDE SEQUENCE [LARGE SCALE GENOMIC DNA]</scope>
    <source>
        <strain evidence="1">Rf_01</strain>
        <tissue evidence="1">Aerial parts of the thallus</tissue>
    </source>
</reference>
<organism evidence="1 2">
    <name type="scientific">Riccia fluitans</name>
    <dbReference type="NCBI Taxonomy" id="41844"/>
    <lineage>
        <taxon>Eukaryota</taxon>
        <taxon>Viridiplantae</taxon>
        <taxon>Streptophyta</taxon>
        <taxon>Embryophyta</taxon>
        <taxon>Marchantiophyta</taxon>
        <taxon>Marchantiopsida</taxon>
        <taxon>Marchantiidae</taxon>
        <taxon>Marchantiales</taxon>
        <taxon>Ricciaceae</taxon>
        <taxon>Riccia</taxon>
    </lineage>
</organism>
<keyword evidence="2" id="KW-1185">Reference proteome</keyword>
<proteinExistence type="predicted"/>
<sequence>MSSKEPSSHSIYAAGPPRPGPLFCCWPYFPRSIARAPIAAATSAEGRRIRIAEGSIEPLLSFSSFLFHAE</sequence>
<accession>A0ABD1YMX7</accession>
<dbReference type="AlphaFoldDB" id="A0ABD1YMX7"/>
<protein>
    <submittedName>
        <fullName evidence="1">Uncharacterized protein</fullName>
    </submittedName>
</protein>
<evidence type="ECO:0000313" key="1">
    <source>
        <dbReference type="EMBL" id="KAL2632132.1"/>
    </source>
</evidence>